<comment type="caution">
    <text evidence="1">The sequence shown here is derived from an EMBL/GenBank/DDBJ whole genome shotgun (WGS) entry which is preliminary data.</text>
</comment>
<accession>A0ABV6QJW6</accession>
<dbReference type="RefSeq" id="WP_380046838.1">
    <property type="nucleotide sequence ID" value="NZ_JBHLTC010000014.1"/>
</dbReference>
<keyword evidence="2" id="KW-1185">Reference proteome</keyword>
<evidence type="ECO:0000313" key="1">
    <source>
        <dbReference type="EMBL" id="MFC0624946.1"/>
    </source>
</evidence>
<organism evidence="1 2">
    <name type="scientific">Kribbella deserti</name>
    <dbReference type="NCBI Taxonomy" id="1926257"/>
    <lineage>
        <taxon>Bacteria</taxon>
        <taxon>Bacillati</taxon>
        <taxon>Actinomycetota</taxon>
        <taxon>Actinomycetes</taxon>
        <taxon>Propionibacteriales</taxon>
        <taxon>Kribbellaceae</taxon>
        <taxon>Kribbella</taxon>
    </lineage>
</organism>
<reference evidence="1 2" key="1">
    <citation type="submission" date="2024-09" db="EMBL/GenBank/DDBJ databases">
        <authorList>
            <person name="Sun Q."/>
            <person name="Mori K."/>
        </authorList>
    </citation>
    <scope>NUCLEOTIDE SEQUENCE [LARGE SCALE GENOMIC DNA]</scope>
    <source>
        <strain evidence="1 2">CGMCC 1.15906</strain>
    </source>
</reference>
<name>A0ABV6QJW6_9ACTN</name>
<protein>
    <submittedName>
        <fullName evidence="1">Uncharacterized protein</fullName>
    </submittedName>
</protein>
<gene>
    <name evidence="1" type="ORF">ACFFGN_12785</name>
</gene>
<evidence type="ECO:0000313" key="2">
    <source>
        <dbReference type="Proteomes" id="UP001589890"/>
    </source>
</evidence>
<dbReference type="EMBL" id="JBHLTC010000014">
    <property type="protein sequence ID" value="MFC0624946.1"/>
    <property type="molecule type" value="Genomic_DNA"/>
</dbReference>
<dbReference type="Proteomes" id="UP001589890">
    <property type="component" value="Unassembled WGS sequence"/>
</dbReference>
<proteinExistence type="predicted"/>
<sequence>MTYDDFRREYDAVLRAGMSGGLDGLDLRDELARLTAFSGQLEPADRDRAVAELDELRAIVDRQDTGPMPPATEEALAIVTRAQAVQGSPADRIAAAEQAVAELNELAEVQADERDARAVLRLAEPLVLLAGSLALDGEQ</sequence>